<gene>
    <name evidence="2" type="ORF">M421DRAFT_303721</name>
</gene>
<evidence type="ECO:0000313" key="2">
    <source>
        <dbReference type="EMBL" id="KAF1923874.1"/>
    </source>
</evidence>
<keyword evidence="3" id="KW-1185">Reference proteome</keyword>
<protein>
    <submittedName>
        <fullName evidence="2">Uncharacterized protein</fullName>
    </submittedName>
</protein>
<name>A0A6A5RA18_9PLEO</name>
<feature type="region of interest" description="Disordered" evidence="1">
    <location>
        <begin position="1"/>
        <end position="24"/>
    </location>
</feature>
<evidence type="ECO:0000256" key="1">
    <source>
        <dbReference type="SAM" id="MobiDB-lite"/>
    </source>
</evidence>
<dbReference type="GeneID" id="54346782"/>
<dbReference type="OrthoDB" id="10512606at2759"/>
<sequence length="179" mass="19844">MFALYTDQNNAHQSQPSTDPVDTPYTSSLLRYDTQLKETSALVATLRAVISYVTTSERASLQSLIQSTKSLNTDVAKELEDLLECAEMLVQYEYEKPGRIFETIMTCEEVGQGLVTLGRMISKLILKADELEAVRARLLQLWGTEAFMASNKIIGEAAKRCVGKGEELEAAEGRDPDCL</sequence>
<dbReference type="Proteomes" id="UP000800082">
    <property type="component" value="Unassembled WGS sequence"/>
</dbReference>
<reference evidence="2" key="1">
    <citation type="journal article" date="2020" name="Stud. Mycol.">
        <title>101 Dothideomycetes genomes: a test case for predicting lifestyles and emergence of pathogens.</title>
        <authorList>
            <person name="Haridas S."/>
            <person name="Albert R."/>
            <person name="Binder M."/>
            <person name="Bloem J."/>
            <person name="Labutti K."/>
            <person name="Salamov A."/>
            <person name="Andreopoulos B."/>
            <person name="Baker S."/>
            <person name="Barry K."/>
            <person name="Bills G."/>
            <person name="Bluhm B."/>
            <person name="Cannon C."/>
            <person name="Castanera R."/>
            <person name="Culley D."/>
            <person name="Daum C."/>
            <person name="Ezra D."/>
            <person name="Gonzalez J."/>
            <person name="Henrissat B."/>
            <person name="Kuo A."/>
            <person name="Liang C."/>
            <person name="Lipzen A."/>
            <person name="Lutzoni F."/>
            <person name="Magnuson J."/>
            <person name="Mondo S."/>
            <person name="Nolan M."/>
            <person name="Ohm R."/>
            <person name="Pangilinan J."/>
            <person name="Park H.-J."/>
            <person name="Ramirez L."/>
            <person name="Alfaro M."/>
            <person name="Sun H."/>
            <person name="Tritt A."/>
            <person name="Yoshinaga Y."/>
            <person name="Zwiers L.-H."/>
            <person name="Turgeon B."/>
            <person name="Goodwin S."/>
            <person name="Spatafora J."/>
            <person name="Crous P."/>
            <person name="Grigoriev I."/>
        </authorList>
    </citation>
    <scope>NUCLEOTIDE SEQUENCE</scope>
    <source>
        <strain evidence="2">CBS 183.55</strain>
    </source>
</reference>
<dbReference type="AlphaFoldDB" id="A0A6A5RA18"/>
<organism evidence="2 3">
    <name type="scientific">Didymella exigua CBS 183.55</name>
    <dbReference type="NCBI Taxonomy" id="1150837"/>
    <lineage>
        <taxon>Eukaryota</taxon>
        <taxon>Fungi</taxon>
        <taxon>Dikarya</taxon>
        <taxon>Ascomycota</taxon>
        <taxon>Pezizomycotina</taxon>
        <taxon>Dothideomycetes</taxon>
        <taxon>Pleosporomycetidae</taxon>
        <taxon>Pleosporales</taxon>
        <taxon>Pleosporineae</taxon>
        <taxon>Didymellaceae</taxon>
        <taxon>Didymella</taxon>
    </lineage>
</organism>
<proteinExistence type="predicted"/>
<evidence type="ECO:0000313" key="3">
    <source>
        <dbReference type="Proteomes" id="UP000800082"/>
    </source>
</evidence>
<accession>A0A6A5RA18</accession>
<dbReference type="EMBL" id="ML979000">
    <property type="protein sequence ID" value="KAF1923874.1"/>
    <property type="molecule type" value="Genomic_DNA"/>
</dbReference>
<dbReference type="RefSeq" id="XP_033444127.1">
    <property type="nucleotide sequence ID" value="XM_033589135.1"/>
</dbReference>